<dbReference type="AlphaFoldDB" id="A0A9P0QSF1"/>
<keyword evidence="6 8" id="KW-0539">Nucleus</keyword>
<comment type="similarity">
    <text evidence="2 8">Belongs to the CGI121/TPRKB family.</text>
</comment>
<organism evidence="9 10">
    <name type="scientific">[Candida] railenensis</name>
    <dbReference type="NCBI Taxonomy" id="45579"/>
    <lineage>
        <taxon>Eukaryota</taxon>
        <taxon>Fungi</taxon>
        <taxon>Dikarya</taxon>
        <taxon>Ascomycota</taxon>
        <taxon>Saccharomycotina</taxon>
        <taxon>Pichiomycetes</taxon>
        <taxon>Debaryomycetaceae</taxon>
        <taxon>Kurtzmaniella</taxon>
    </lineage>
</organism>
<comment type="subcellular location">
    <subcellularLocation>
        <location evidence="1">Nucleus</location>
    </subcellularLocation>
</comment>
<comment type="function">
    <text evidence="7">Component of the EKC/KEOPS complex that is required for the formation of a threonylcarbamoyl group on adenosine at position 37 (t(6)A37) in tRNAs that read codons beginning with adenine. The complex is probably involved in the transfer of the threonylcarbamoyl moiety of threonylcarbamoyl-AMP (TC-AMP) to the N6 group of A37. CGI121 acts as an allosteric effector that regulates the t(6)A activity of the complex. The EKC/KEOPS complex also promotes both telomere uncapping and telomere elongation. The complex is required for efficient recruitment of transcriptional coactivators. CGI121 is not required for tRNA modification.</text>
</comment>
<gene>
    <name evidence="9" type="ORF">CLIB1423_14S02696</name>
</gene>
<dbReference type="PANTHER" id="PTHR15840">
    <property type="entry name" value="CGI-121 FAMILY MEMBER"/>
    <property type="match status" value="1"/>
</dbReference>
<evidence type="ECO:0000313" key="9">
    <source>
        <dbReference type="EMBL" id="CAH2354126.1"/>
    </source>
</evidence>
<dbReference type="Gene3D" id="3.30.2380.10">
    <property type="entry name" value="CGI121/TPRKB"/>
    <property type="match status" value="1"/>
</dbReference>
<evidence type="ECO:0000256" key="2">
    <source>
        <dbReference type="ARBA" id="ARBA00005546"/>
    </source>
</evidence>
<dbReference type="GO" id="GO:0005829">
    <property type="term" value="C:cytosol"/>
    <property type="evidence" value="ECO:0007669"/>
    <property type="project" value="TreeGrafter"/>
</dbReference>
<proteinExistence type="inferred from homology"/>
<evidence type="ECO:0000256" key="6">
    <source>
        <dbReference type="ARBA" id="ARBA00023242"/>
    </source>
</evidence>
<dbReference type="SUPFAM" id="SSF143870">
    <property type="entry name" value="PF0523-like"/>
    <property type="match status" value="1"/>
</dbReference>
<reference evidence="9" key="1">
    <citation type="submission" date="2022-03" db="EMBL/GenBank/DDBJ databases">
        <authorList>
            <person name="Legras J.-L."/>
            <person name="Devillers H."/>
            <person name="Grondin C."/>
        </authorList>
    </citation>
    <scope>NUCLEOTIDE SEQUENCE</scope>
    <source>
        <strain evidence="9">CLIB 1423</strain>
    </source>
</reference>
<evidence type="ECO:0000256" key="8">
    <source>
        <dbReference type="RuleBase" id="RU004398"/>
    </source>
</evidence>
<comment type="caution">
    <text evidence="9">The sequence shown here is derived from an EMBL/GenBank/DDBJ whole genome shotgun (WGS) entry which is preliminary data.</text>
</comment>
<dbReference type="OrthoDB" id="329139at2759"/>
<accession>A0A9P0QSF1</accession>
<dbReference type="InterPro" id="IPR013926">
    <property type="entry name" value="CGI121/TPRKB"/>
</dbReference>
<evidence type="ECO:0000256" key="3">
    <source>
        <dbReference type="ARBA" id="ARBA00015316"/>
    </source>
</evidence>
<evidence type="ECO:0000256" key="7">
    <source>
        <dbReference type="ARBA" id="ARBA00025043"/>
    </source>
</evidence>
<dbReference type="GO" id="GO:0002949">
    <property type="term" value="P:tRNA threonylcarbamoyladenosine modification"/>
    <property type="evidence" value="ECO:0007669"/>
    <property type="project" value="TreeGrafter"/>
</dbReference>
<dbReference type="EMBL" id="CAKXYY010000014">
    <property type="protein sequence ID" value="CAH2354126.1"/>
    <property type="molecule type" value="Genomic_DNA"/>
</dbReference>
<dbReference type="PANTHER" id="PTHR15840:SF10">
    <property type="entry name" value="EKC_KEOPS COMPLEX SUBUNIT TPRKB"/>
    <property type="match status" value="1"/>
</dbReference>
<evidence type="ECO:0000256" key="4">
    <source>
        <dbReference type="ARBA" id="ARBA00016009"/>
    </source>
</evidence>
<dbReference type="Proteomes" id="UP000837801">
    <property type="component" value="Unassembled WGS sequence"/>
</dbReference>
<keyword evidence="10" id="KW-1185">Reference proteome</keyword>
<dbReference type="GO" id="GO:0005634">
    <property type="term" value="C:nucleus"/>
    <property type="evidence" value="ECO:0007669"/>
    <property type="project" value="UniProtKB-SubCell"/>
</dbReference>
<evidence type="ECO:0000256" key="5">
    <source>
        <dbReference type="ARBA" id="ARBA00022694"/>
    </source>
</evidence>
<keyword evidence="5" id="KW-0819">tRNA processing</keyword>
<evidence type="ECO:0000313" key="10">
    <source>
        <dbReference type="Proteomes" id="UP000837801"/>
    </source>
</evidence>
<sequence>MYQVFTFPQFPEERIFLSYFTNVASDNLEHIKSQLISANKEYDYCFLNTNHLVSLEHLRSGIYRAISNYSNSSMKAKTLNTEIIFNLSPVNNIMDSIKRFGVDSNCSNVIVIKVLKAGEPEDESFKNISELFTGEVESKELTDNVLFSLVDMPRFKKVYKLNDAAIQGDGTQGVWTRLAVSACQLRGL</sequence>
<dbReference type="GO" id="GO:0000408">
    <property type="term" value="C:EKC/KEOPS complex"/>
    <property type="evidence" value="ECO:0007669"/>
    <property type="project" value="TreeGrafter"/>
</dbReference>
<name>A0A9P0QSF1_9ASCO</name>
<dbReference type="Pfam" id="PF08617">
    <property type="entry name" value="CGI-121"/>
    <property type="match status" value="1"/>
</dbReference>
<protein>
    <recommendedName>
        <fullName evidence="4">EKC/KEOPS complex subunit CGI121</fullName>
    </recommendedName>
    <alternativeName>
        <fullName evidence="3">EKC/KEOPS complex subunit cgi121</fullName>
    </alternativeName>
</protein>
<dbReference type="InterPro" id="IPR036504">
    <property type="entry name" value="CGI121/TPRKB_sf"/>
</dbReference>
<evidence type="ECO:0000256" key="1">
    <source>
        <dbReference type="ARBA" id="ARBA00004123"/>
    </source>
</evidence>